<dbReference type="EMBL" id="JXYS01000029">
    <property type="protein sequence ID" value="KJF17835.1"/>
    <property type="molecule type" value="Genomic_DNA"/>
</dbReference>
<comment type="caution">
    <text evidence="1">The sequence shown here is derived from an EMBL/GenBank/DDBJ whole genome shotgun (WGS) entry which is preliminary data.</text>
</comment>
<evidence type="ECO:0000313" key="1">
    <source>
        <dbReference type="EMBL" id="KJF17835.1"/>
    </source>
</evidence>
<evidence type="ECO:0000313" key="2">
    <source>
        <dbReference type="Proteomes" id="UP000032360"/>
    </source>
</evidence>
<protein>
    <submittedName>
        <fullName evidence="1">Uncharacterized protein</fullName>
    </submittedName>
</protein>
<sequence>MAAPSKDVSMMLNGDILFGVVKGLLADWQWPISISSLLAHARPDVIFLRALKIGYSNPKQSDLAITFSKAGLVDIK</sequence>
<accession>A0A0D8HIR4</accession>
<dbReference type="AlphaFoldDB" id="A0A0D8HIR4"/>
<proteinExistence type="predicted"/>
<keyword evidence="2" id="KW-1185">Reference proteome</keyword>
<name>A0A0D8HIR4_9ACTN</name>
<reference evidence="1 2" key="1">
    <citation type="submission" date="2015-01" db="EMBL/GenBank/DDBJ databases">
        <title>Draft genome of the acidophilic iron oxidizer Acidithrix ferrooxidans strain Py-F3.</title>
        <authorList>
            <person name="Poehlein A."/>
            <person name="Eisen S."/>
            <person name="Schloemann M."/>
            <person name="Johnson B.D."/>
            <person name="Daniel R."/>
            <person name="Muehling M."/>
        </authorList>
    </citation>
    <scope>NUCLEOTIDE SEQUENCE [LARGE SCALE GENOMIC DNA]</scope>
    <source>
        <strain evidence="1 2">Py-F3</strain>
    </source>
</reference>
<gene>
    <name evidence="1" type="ORF">AXFE_13320</name>
</gene>
<organism evidence="1 2">
    <name type="scientific">Acidithrix ferrooxidans</name>
    <dbReference type="NCBI Taxonomy" id="1280514"/>
    <lineage>
        <taxon>Bacteria</taxon>
        <taxon>Bacillati</taxon>
        <taxon>Actinomycetota</taxon>
        <taxon>Acidimicrobiia</taxon>
        <taxon>Acidimicrobiales</taxon>
        <taxon>Acidimicrobiaceae</taxon>
        <taxon>Acidithrix</taxon>
    </lineage>
</organism>
<dbReference type="Proteomes" id="UP000032360">
    <property type="component" value="Unassembled WGS sequence"/>
</dbReference>